<dbReference type="SUPFAM" id="SSF81301">
    <property type="entry name" value="Nucleotidyltransferase"/>
    <property type="match status" value="1"/>
</dbReference>
<dbReference type="GO" id="GO:0005829">
    <property type="term" value="C:cytosol"/>
    <property type="evidence" value="ECO:0007669"/>
    <property type="project" value="TreeGrafter"/>
</dbReference>
<dbReference type="PANTHER" id="PTHR11258:SF11">
    <property type="entry name" value="C2H2-TYPE DOMAIN-CONTAINING PROTEIN"/>
    <property type="match status" value="1"/>
</dbReference>
<dbReference type="OMA" id="ELLVIHC"/>
<accession>A0A8B7XZV9</accession>
<keyword evidence="3" id="KW-1185">Reference proteome</keyword>
<dbReference type="Gene3D" id="3.30.460.10">
    <property type="entry name" value="Beta Polymerase, domain 2"/>
    <property type="match status" value="1"/>
</dbReference>
<dbReference type="PANTHER" id="PTHR11258">
    <property type="entry name" value="2-5 OLIGOADENYLATE SYNTHETASE"/>
    <property type="match status" value="1"/>
</dbReference>
<reference evidence="4" key="1">
    <citation type="submission" date="2025-08" db="UniProtKB">
        <authorList>
            <consortium name="RefSeq"/>
        </authorList>
    </citation>
    <scope>IDENTIFICATION</scope>
</reference>
<dbReference type="Pfam" id="PF10421">
    <property type="entry name" value="OAS1_C"/>
    <property type="match status" value="1"/>
</dbReference>
<proteinExistence type="inferred from homology"/>
<dbReference type="GO" id="GO:0001730">
    <property type="term" value="F:2'-5'-oligoadenylate synthetase activity"/>
    <property type="evidence" value="ECO:0007669"/>
    <property type="project" value="TreeGrafter"/>
</dbReference>
<evidence type="ECO:0000313" key="3">
    <source>
        <dbReference type="Proteomes" id="UP000694845"/>
    </source>
</evidence>
<dbReference type="Gene3D" id="1.10.1410.20">
    <property type="entry name" value="2'-5'-oligoadenylate synthetase 1, domain 2"/>
    <property type="match status" value="1"/>
</dbReference>
<dbReference type="GO" id="GO:0003725">
    <property type="term" value="F:double-stranded RNA binding"/>
    <property type="evidence" value="ECO:0007669"/>
    <property type="project" value="TreeGrafter"/>
</dbReference>
<dbReference type="OrthoDB" id="1885901at2759"/>
<evidence type="ECO:0000256" key="1">
    <source>
        <dbReference type="ARBA" id="ARBA00009526"/>
    </source>
</evidence>
<dbReference type="AlphaFoldDB" id="A0A8B7XZV9"/>
<dbReference type="InterPro" id="IPR018952">
    <property type="entry name" value="2-5-oligoAdlate_synth_1_dom2/C"/>
</dbReference>
<dbReference type="GO" id="GO:0016020">
    <property type="term" value="C:membrane"/>
    <property type="evidence" value="ECO:0007669"/>
    <property type="project" value="TreeGrafter"/>
</dbReference>
<dbReference type="RefSeq" id="XP_022085570.1">
    <property type="nucleotide sequence ID" value="XM_022229878.1"/>
</dbReference>
<dbReference type="GO" id="GO:0005654">
    <property type="term" value="C:nucleoplasm"/>
    <property type="evidence" value="ECO:0007669"/>
    <property type="project" value="TreeGrafter"/>
</dbReference>
<organism evidence="3 4">
    <name type="scientific">Acanthaster planci</name>
    <name type="common">Crown-of-thorns starfish</name>
    <dbReference type="NCBI Taxonomy" id="133434"/>
    <lineage>
        <taxon>Eukaryota</taxon>
        <taxon>Metazoa</taxon>
        <taxon>Echinodermata</taxon>
        <taxon>Eleutherozoa</taxon>
        <taxon>Asterozoa</taxon>
        <taxon>Asteroidea</taxon>
        <taxon>Valvatacea</taxon>
        <taxon>Valvatida</taxon>
        <taxon>Acanthasteridae</taxon>
        <taxon>Acanthaster</taxon>
    </lineage>
</organism>
<protein>
    <submittedName>
        <fullName evidence="4">2'-5'-oligoadenylate synthase 3-like</fullName>
    </submittedName>
</protein>
<dbReference type="Proteomes" id="UP000694845">
    <property type="component" value="Unplaced"/>
</dbReference>
<dbReference type="InterPro" id="IPR043519">
    <property type="entry name" value="NT_sf"/>
</dbReference>
<comment type="similarity">
    <text evidence="1">Belongs to the 2-5A synthase family.</text>
</comment>
<sequence length="342" mass="38893">MAEEKSPWQLRPGDLEAFVSSHLRQTDSFLAELRGALHNIVAYIQTQASFSISRYVVGGDLAGGTTALNEDAEFHLFLFLSDFRSIDDYQRRLEGVLTETRDLLSSEGVLHVVMLIEPNCVSDADGMQVIQVRVMAGEEWLEGTIVPAVDLIGSSPKKSNKETMYRQFVLDEDKSPYQPTLSDLRLSLIQSLPAPVKDTILLVKHWRKYRLRLRSDKPETRFYELLVIHCWEIAGNPKTFDLTVALKCILSCLSEWKNISIMWEDSSSLAYQRKIAEAKQREILARSHDNAGPIALDPIDPRVEYCTDVKTLIWDEISRTARETLMEPLFKGLSDDASWKTK</sequence>
<gene>
    <name evidence="4" type="primary">LOC110976512</name>
</gene>
<feature type="domain" description="2'-5'-oligoadenylate synthetase 1" evidence="2">
    <location>
        <begin position="172"/>
        <end position="333"/>
    </location>
</feature>
<evidence type="ECO:0000313" key="4">
    <source>
        <dbReference type="RefSeq" id="XP_022085570.1"/>
    </source>
</evidence>
<name>A0A8B7XZV9_ACAPL</name>
<dbReference type="SUPFAM" id="SSF81631">
    <property type="entry name" value="PAP/OAS1 substrate-binding domain"/>
    <property type="match status" value="1"/>
</dbReference>
<evidence type="ECO:0000259" key="2">
    <source>
        <dbReference type="Pfam" id="PF10421"/>
    </source>
</evidence>
<dbReference type="KEGG" id="aplc:110976512"/>
<dbReference type="GeneID" id="110976512"/>